<evidence type="ECO:0000313" key="2">
    <source>
        <dbReference type="EMBL" id="MBC8535941.1"/>
    </source>
</evidence>
<dbReference type="InterPro" id="IPR051783">
    <property type="entry name" value="NAD(P)-dependent_oxidoreduct"/>
</dbReference>
<protein>
    <submittedName>
        <fullName evidence="2">NAD-dependent epimerase/dehydratase family protein</fullName>
    </submittedName>
</protein>
<evidence type="ECO:0000259" key="1">
    <source>
        <dbReference type="SMART" id="SM00822"/>
    </source>
</evidence>
<dbReference type="Gene3D" id="3.40.50.720">
    <property type="entry name" value="NAD(P)-binding Rossmann-like Domain"/>
    <property type="match status" value="1"/>
</dbReference>
<name>A0A926HUU9_9FIRM</name>
<gene>
    <name evidence="2" type="ORF">H8695_04460</name>
</gene>
<dbReference type="GO" id="GO:0005737">
    <property type="term" value="C:cytoplasm"/>
    <property type="evidence" value="ECO:0007669"/>
    <property type="project" value="TreeGrafter"/>
</dbReference>
<keyword evidence="3" id="KW-1185">Reference proteome</keyword>
<dbReference type="InterPro" id="IPR057326">
    <property type="entry name" value="KR_dom"/>
</dbReference>
<dbReference type="Proteomes" id="UP000620366">
    <property type="component" value="Unassembled WGS sequence"/>
</dbReference>
<dbReference type="RefSeq" id="WP_249299681.1">
    <property type="nucleotide sequence ID" value="NZ_JACRSP010000002.1"/>
</dbReference>
<accession>A0A926HUU9</accession>
<organism evidence="2 3">
    <name type="scientific">Feifania hominis</name>
    <dbReference type="NCBI Taxonomy" id="2763660"/>
    <lineage>
        <taxon>Bacteria</taxon>
        <taxon>Bacillati</taxon>
        <taxon>Bacillota</taxon>
        <taxon>Clostridia</taxon>
        <taxon>Eubacteriales</taxon>
        <taxon>Feifaniaceae</taxon>
        <taxon>Feifania</taxon>
    </lineage>
</organism>
<dbReference type="InterPro" id="IPR001509">
    <property type="entry name" value="Epimerase_deHydtase"/>
</dbReference>
<comment type="caution">
    <text evidence="2">The sequence shown here is derived from an EMBL/GenBank/DDBJ whole genome shotgun (WGS) entry which is preliminary data.</text>
</comment>
<dbReference type="InterPro" id="IPR036291">
    <property type="entry name" value="NAD(P)-bd_dom_sf"/>
</dbReference>
<dbReference type="GO" id="GO:0004029">
    <property type="term" value="F:aldehyde dehydrogenase (NAD+) activity"/>
    <property type="evidence" value="ECO:0007669"/>
    <property type="project" value="TreeGrafter"/>
</dbReference>
<dbReference type="SMART" id="SM00822">
    <property type="entry name" value="PKS_KR"/>
    <property type="match status" value="1"/>
</dbReference>
<dbReference type="PANTHER" id="PTHR48079">
    <property type="entry name" value="PROTEIN YEEZ"/>
    <property type="match status" value="1"/>
</dbReference>
<evidence type="ECO:0000313" key="3">
    <source>
        <dbReference type="Proteomes" id="UP000620366"/>
    </source>
</evidence>
<sequence>MTQFQNQPVCYLVTGGAGHLGQAVVRELLRRGRWVRALVLPGDPAARRLPADVELIEGDVLDRRSLQRFFTLPQGCERIVIHCAGVVSTSSRFEQRVYDVNVTGTENVLRQCERSGVRRLVYVSSVHAIPELPRGEIMTEQAIFDASLVVGPYAASKAQATAQVFRAARRDLDACVVFPSGILGPLDFGRGHLTQLVIDFCQGRLPAGVRGGYDFVDVRDVARGIVSCCDRGRRGEGYLLTGRYVSVSELLETLHAVGGGRRVRCCAPLWLAHIGVPLCALYYKLKKQPPLFNSYSLHTLGSNALYSHEKAAHELSYTPRPLEQTIRDTVEWLTREGRTARSRRAPRVRRRAKNTV</sequence>
<dbReference type="AlphaFoldDB" id="A0A926HUU9"/>
<proteinExistence type="predicted"/>
<feature type="domain" description="Ketoreductase" evidence="1">
    <location>
        <begin position="9"/>
        <end position="185"/>
    </location>
</feature>
<reference evidence="2" key="1">
    <citation type="submission" date="2020-08" db="EMBL/GenBank/DDBJ databases">
        <title>Genome public.</title>
        <authorList>
            <person name="Liu C."/>
            <person name="Sun Q."/>
        </authorList>
    </citation>
    <scope>NUCLEOTIDE SEQUENCE</scope>
    <source>
        <strain evidence="2">BX7</strain>
    </source>
</reference>
<dbReference type="SUPFAM" id="SSF51735">
    <property type="entry name" value="NAD(P)-binding Rossmann-fold domains"/>
    <property type="match status" value="1"/>
</dbReference>
<dbReference type="EMBL" id="JACRSP010000002">
    <property type="protein sequence ID" value="MBC8535941.1"/>
    <property type="molecule type" value="Genomic_DNA"/>
</dbReference>
<dbReference type="PANTHER" id="PTHR48079:SF6">
    <property type="entry name" value="NAD(P)-BINDING DOMAIN-CONTAINING PROTEIN-RELATED"/>
    <property type="match status" value="1"/>
</dbReference>
<dbReference type="Pfam" id="PF01370">
    <property type="entry name" value="Epimerase"/>
    <property type="match status" value="1"/>
</dbReference>